<keyword evidence="1" id="KW-1133">Transmembrane helix</keyword>
<gene>
    <name evidence="2" type="ORF">BGTH12_LOCUS7147</name>
</gene>
<dbReference type="EMBL" id="CAJHIT010000009">
    <property type="protein sequence ID" value="CAD6505789.1"/>
    <property type="molecule type" value="Genomic_DNA"/>
</dbReference>
<keyword evidence="1" id="KW-0472">Membrane</keyword>
<evidence type="ECO:0000313" key="3">
    <source>
        <dbReference type="Proteomes" id="UP000683417"/>
    </source>
</evidence>
<proteinExistence type="predicted"/>
<sequence>MCQIYPGLTCLFIFELSSVGTPVLTALVASPLLLPN</sequence>
<evidence type="ECO:0000313" key="2">
    <source>
        <dbReference type="EMBL" id="CAD6505789.1"/>
    </source>
</evidence>
<comment type="caution">
    <text evidence="2">The sequence shown here is derived from an EMBL/GenBank/DDBJ whole genome shotgun (WGS) entry which is preliminary data.</text>
</comment>
<organism evidence="2 3">
    <name type="scientific">Blumeria graminis f. sp. triticale</name>
    <dbReference type="NCBI Taxonomy" id="1689686"/>
    <lineage>
        <taxon>Eukaryota</taxon>
        <taxon>Fungi</taxon>
        <taxon>Dikarya</taxon>
        <taxon>Ascomycota</taxon>
        <taxon>Pezizomycotina</taxon>
        <taxon>Leotiomycetes</taxon>
        <taxon>Erysiphales</taxon>
        <taxon>Erysiphaceae</taxon>
        <taxon>Blumeria</taxon>
    </lineage>
</organism>
<accession>A0A9W4D854</accession>
<feature type="transmembrane region" description="Helical" evidence="1">
    <location>
        <begin position="12"/>
        <end position="34"/>
    </location>
</feature>
<evidence type="ECO:0000256" key="1">
    <source>
        <dbReference type="SAM" id="Phobius"/>
    </source>
</evidence>
<reference evidence="2" key="1">
    <citation type="submission" date="2020-10" db="EMBL/GenBank/DDBJ databases">
        <authorList>
            <person name="Muller C M."/>
        </authorList>
    </citation>
    <scope>NUCLEOTIDE SEQUENCE</scope>
    <source>
        <strain evidence="2">THUN-12</strain>
    </source>
</reference>
<dbReference type="AlphaFoldDB" id="A0A9W4D854"/>
<keyword evidence="1" id="KW-0812">Transmembrane</keyword>
<dbReference type="Proteomes" id="UP000683417">
    <property type="component" value="Unassembled WGS sequence"/>
</dbReference>
<protein>
    <submittedName>
        <fullName evidence="2">BgTH12-01276</fullName>
    </submittedName>
</protein>
<name>A0A9W4D854_BLUGR</name>